<accession>A0A5S9ULG4</accession>
<reference evidence="1 2" key="1">
    <citation type="submission" date="2019-12" db="EMBL/GenBank/DDBJ databases">
        <authorList>
            <person name="Jiao W.-B."/>
            <person name="Schneeberger K."/>
        </authorList>
    </citation>
    <scope>NUCLEOTIDE SEQUENCE [LARGE SCALE GENOMIC DNA]</scope>
    <source>
        <strain evidence="2">cv. C24</strain>
    </source>
</reference>
<dbReference type="EMBL" id="CACSHJ010000087">
    <property type="protein sequence ID" value="CAA0208747.1"/>
    <property type="molecule type" value="Genomic_DNA"/>
</dbReference>
<sequence>MSGFGVTGNGLSGIVGMDSIGGANDVTGGCHGFVTSGGVVKSGVWGGKSPRTGGVENTGIVGGSCTVGGNVKTGGIS</sequence>
<organism evidence="1 2">
    <name type="scientific">Arabidopsis thaliana</name>
    <name type="common">Mouse-ear cress</name>
    <dbReference type="NCBI Taxonomy" id="3702"/>
    <lineage>
        <taxon>Eukaryota</taxon>
        <taxon>Viridiplantae</taxon>
        <taxon>Streptophyta</taxon>
        <taxon>Embryophyta</taxon>
        <taxon>Tracheophyta</taxon>
        <taxon>Spermatophyta</taxon>
        <taxon>Magnoliopsida</taxon>
        <taxon>eudicotyledons</taxon>
        <taxon>Gunneridae</taxon>
        <taxon>Pentapetalae</taxon>
        <taxon>rosids</taxon>
        <taxon>malvids</taxon>
        <taxon>Brassicales</taxon>
        <taxon>Brassicaceae</taxon>
        <taxon>Camelineae</taxon>
        <taxon>Arabidopsis</taxon>
    </lineage>
</organism>
<evidence type="ECO:0000313" key="2">
    <source>
        <dbReference type="Proteomes" id="UP000434276"/>
    </source>
</evidence>
<evidence type="ECO:0000313" key="1">
    <source>
        <dbReference type="EMBL" id="CAA0208747.1"/>
    </source>
</evidence>
<name>A0A5S9ULG4_ARATH</name>
<proteinExistence type="predicted"/>
<dbReference type="Proteomes" id="UP000434276">
    <property type="component" value="Unassembled WGS sequence"/>
</dbReference>
<dbReference type="AlphaFoldDB" id="A0A5S9ULG4"/>
<gene>
    <name evidence="1" type="ORF">C24_LOCUS1631</name>
</gene>
<protein>
    <submittedName>
        <fullName evidence="1">Uncharacterized protein</fullName>
    </submittedName>
</protein>